<evidence type="ECO:0000256" key="16">
    <source>
        <dbReference type="ARBA" id="ARBA00023163"/>
    </source>
</evidence>
<dbReference type="OrthoDB" id="10258585at2759"/>
<evidence type="ECO:0000256" key="15">
    <source>
        <dbReference type="ARBA" id="ARBA00023159"/>
    </source>
</evidence>
<dbReference type="SUPFAM" id="SSF54928">
    <property type="entry name" value="RNA-binding domain, RBD"/>
    <property type="match status" value="1"/>
</dbReference>
<evidence type="ECO:0000256" key="12">
    <source>
        <dbReference type="ARBA" id="ARBA00022884"/>
    </source>
</evidence>
<dbReference type="GO" id="GO:0005684">
    <property type="term" value="C:U2-type spliceosomal complex"/>
    <property type="evidence" value="ECO:0007669"/>
    <property type="project" value="TreeGrafter"/>
</dbReference>
<evidence type="ECO:0000256" key="6">
    <source>
        <dbReference type="ARBA" id="ARBA00022553"/>
    </source>
</evidence>
<keyword evidence="7" id="KW-0507">mRNA processing</keyword>
<keyword evidence="19" id="KW-0539">Nucleus</keyword>
<dbReference type="InterPro" id="IPR012677">
    <property type="entry name" value="Nucleotide-bd_a/b_plait_sf"/>
</dbReference>
<keyword evidence="26" id="KW-1185">Reference proteome</keyword>
<dbReference type="PANTHER" id="PTHR15608">
    <property type="entry name" value="SPLICING FACTOR U2AF-ASSOCIATED PROTEIN 2"/>
    <property type="match status" value="1"/>
</dbReference>
<comment type="similarity">
    <text evidence="3">Belongs to the HTATSF1 family.</text>
</comment>
<dbReference type="InterPro" id="IPR000504">
    <property type="entry name" value="RRM_dom"/>
</dbReference>
<dbReference type="FunFam" id="3.30.70.330:FF:000105">
    <property type="entry name" value="HIV Tat-specific factor 1 homolog"/>
    <property type="match status" value="1"/>
</dbReference>
<organism evidence="25 26">
    <name type="scientific">Clytia hemisphaerica</name>
    <dbReference type="NCBI Taxonomy" id="252671"/>
    <lineage>
        <taxon>Eukaryota</taxon>
        <taxon>Metazoa</taxon>
        <taxon>Cnidaria</taxon>
        <taxon>Hydrozoa</taxon>
        <taxon>Hydroidolina</taxon>
        <taxon>Leptothecata</taxon>
        <taxon>Obeliida</taxon>
        <taxon>Clytiidae</taxon>
        <taxon>Clytia</taxon>
    </lineage>
</organism>
<keyword evidence="15" id="KW-0010">Activator</keyword>
<keyword evidence="13" id="KW-0007">Acetylation</keyword>
<dbReference type="CDD" id="cd12281">
    <property type="entry name" value="RRM1_TatSF1_like"/>
    <property type="match status" value="1"/>
</dbReference>
<dbReference type="InterPro" id="IPR034392">
    <property type="entry name" value="TatSF1-like_RRM1"/>
</dbReference>
<dbReference type="PROSITE" id="PS50102">
    <property type="entry name" value="RRM"/>
    <property type="match status" value="2"/>
</dbReference>
<dbReference type="EnsemblMetazoa" id="CLYHEMT011349.1">
    <property type="protein sequence ID" value="CLYHEMP011349.1"/>
    <property type="gene ID" value="CLYHEMG011349"/>
</dbReference>
<evidence type="ECO:0000256" key="8">
    <source>
        <dbReference type="ARBA" id="ARBA00022728"/>
    </source>
</evidence>
<dbReference type="RefSeq" id="XP_066930853.1">
    <property type="nucleotide sequence ID" value="XM_067074752.1"/>
</dbReference>
<comment type="subcellular location">
    <subcellularLocation>
        <location evidence="2">Chromosome</location>
    </subcellularLocation>
    <subcellularLocation>
        <location evidence="1">Nucleus</location>
    </subcellularLocation>
</comment>
<dbReference type="CDD" id="cd12282">
    <property type="entry name" value="RRM2_TatSF1_like"/>
    <property type="match status" value="1"/>
</dbReference>
<keyword evidence="18" id="KW-0234">DNA repair</keyword>
<evidence type="ECO:0000256" key="11">
    <source>
        <dbReference type="ARBA" id="ARBA00022843"/>
    </source>
</evidence>
<dbReference type="GeneID" id="136818417"/>
<feature type="compositionally biased region" description="Basic and acidic residues" evidence="23">
    <location>
        <begin position="1"/>
        <end position="22"/>
    </location>
</feature>
<dbReference type="GO" id="GO:0005694">
    <property type="term" value="C:chromosome"/>
    <property type="evidence" value="ECO:0007669"/>
    <property type="project" value="UniProtKB-SubCell"/>
</dbReference>
<feature type="domain" description="RRM" evidence="24">
    <location>
        <begin position="212"/>
        <end position="296"/>
    </location>
</feature>
<evidence type="ECO:0000256" key="5">
    <source>
        <dbReference type="ARBA" id="ARBA00022499"/>
    </source>
</evidence>
<keyword evidence="8" id="KW-0747">Spliceosome</keyword>
<dbReference type="PANTHER" id="PTHR15608:SF0">
    <property type="entry name" value="HIV TAT-SPECIFIC FACTOR 1"/>
    <property type="match status" value="1"/>
</dbReference>
<evidence type="ECO:0000256" key="18">
    <source>
        <dbReference type="ARBA" id="ARBA00023204"/>
    </source>
</evidence>
<evidence type="ECO:0000256" key="13">
    <source>
        <dbReference type="ARBA" id="ARBA00022990"/>
    </source>
</evidence>
<evidence type="ECO:0000313" key="25">
    <source>
        <dbReference type="EnsemblMetazoa" id="CLYHEMP011349.1"/>
    </source>
</evidence>
<dbReference type="InterPro" id="IPR035979">
    <property type="entry name" value="RBD_domain_sf"/>
</dbReference>
<evidence type="ECO:0000313" key="26">
    <source>
        <dbReference type="Proteomes" id="UP000594262"/>
    </source>
</evidence>
<dbReference type="FunFam" id="3.30.70.330:FF:000202">
    <property type="entry name" value="HIV Tat-specific factor 1"/>
    <property type="match status" value="1"/>
</dbReference>
<keyword evidence="14" id="KW-0805">Transcription regulation</keyword>
<evidence type="ECO:0000256" key="9">
    <source>
        <dbReference type="ARBA" id="ARBA00022737"/>
    </source>
</evidence>
<evidence type="ECO:0000256" key="3">
    <source>
        <dbReference type="ARBA" id="ARBA00007747"/>
    </source>
</evidence>
<reference evidence="25" key="1">
    <citation type="submission" date="2021-01" db="UniProtKB">
        <authorList>
            <consortium name="EnsemblMetazoa"/>
        </authorList>
    </citation>
    <scope>IDENTIFICATION</scope>
</reference>
<evidence type="ECO:0000256" key="10">
    <source>
        <dbReference type="ARBA" id="ARBA00022763"/>
    </source>
</evidence>
<sequence length="462" mass="52171">MSDVSEHDSDSDTEILKKEEQSNKQQLKTHVISSGPQIINAPQVYTQPSETPTSTITTEKTESAGSAADGNVLDELKHQAESAVADQEKPEWQKYLDQNQQTGAYTYTDPNDGTVYEWDETKRGWIPKIDEDFIAMYQANYGFTATGEHDPNVNAETDEKPGAGDEKNTDDDKTKKSKAADPSTSNNSEIGKKRKAAEQKKEWFDIDPKKNNNVYVSGLPESTSEEEFEELMSKCGIIMDDDTGKKKLKLYKTPDGKVKGDGRCCYLKHESVVLACQLLDEGDFKGSKIKVELAVFELKGQFDPNKKPKKKKKKIKKGKGQDKLLDWVDRPKKRSKFDRIVILKNMFNVKDFERDPSLINDLKTDLRTECGKFGDVKKVIIFDRNPEGIASILFHEPEMADECIQTLNGRFYGGRTISAATYDGVTSYKIEETKEELEKRLDEWEKFIGGDDDDDDDDATVT</sequence>
<dbReference type="SMART" id="SM00360">
    <property type="entry name" value="RRM"/>
    <property type="match status" value="2"/>
</dbReference>
<feature type="domain" description="RRM" evidence="24">
    <location>
        <begin position="339"/>
        <end position="424"/>
    </location>
</feature>
<feature type="compositionally biased region" description="Low complexity" evidence="23">
    <location>
        <begin position="46"/>
        <end position="58"/>
    </location>
</feature>
<keyword evidence="4" id="KW-0158">Chromosome</keyword>
<keyword evidence="6" id="KW-0597">Phosphoprotein</keyword>
<keyword evidence="16" id="KW-0804">Transcription</keyword>
<keyword evidence="12 22" id="KW-0694">RNA-binding</keyword>
<evidence type="ECO:0000256" key="22">
    <source>
        <dbReference type="PROSITE-ProRule" id="PRU00176"/>
    </source>
</evidence>
<dbReference type="GO" id="GO:0006281">
    <property type="term" value="P:DNA repair"/>
    <property type="evidence" value="ECO:0007669"/>
    <property type="project" value="UniProtKB-KW"/>
</dbReference>
<accession>A0A7M5WSS4</accession>
<keyword evidence="9" id="KW-0677">Repeat</keyword>
<evidence type="ECO:0000256" key="7">
    <source>
        <dbReference type="ARBA" id="ARBA00022664"/>
    </source>
</evidence>
<protein>
    <recommendedName>
        <fullName evidence="21">17S U2 SnRNP complex component HTATSF1</fullName>
    </recommendedName>
</protein>
<evidence type="ECO:0000256" key="21">
    <source>
        <dbReference type="ARBA" id="ARBA00073773"/>
    </source>
</evidence>
<dbReference type="Gene3D" id="3.30.70.330">
    <property type="match status" value="2"/>
</dbReference>
<name>A0A7M5WSS4_9CNID</name>
<keyword evidence="5" id="KW-1017">Isopeptide bond</keyword>
<feature type="compositionally biased region" description="Polar residues" evidence="23">
    <location>
        <begin position="23"/>
        <end position="37"/>
    </location>
</feature>
<dbReference type="GO" id="GO:0000398">
    <property type="term" value="P:mRNA splicing, via spliceosome"/>
    <property type="evidence" value="ECO:0007669"/>
    <property type="project" value="InterPro"/>
</dbReference>
<keyword evidence="11" id="KW-0832">Ubl conjugation</keyword>
<dbReference type="AlphaFoldDB" id="A0A7M5WSS4"/>
<evidence type="ECO:0000259" key="24">
    <source>
        <dbReference type="PROSITE" id="PS50102"/>
    </source>
</evidence>
<feature type="region of interest" description="Disordered" evidence="23">
    <location>
        <begin position="144"/>
        <end position="203"/>
    </location>
</feature>
<evidence type="ECO:0000256" key="17">
    <source>
        <dbReference type="ARBA" id="ARBA00023187"/>
    </source>
</evidence>
<dbReference type="GO" id="GO:0005686">
    <property type="term" value="C:U2 snRNP"/>
    <property type="evidence" value="ECO:0007669"/>
    <property type="project" value="TreeGrafter"/>
</dbReference>
<evidence type="ECO:0000256" key="2">
    <source>
        <dbReference type="ARBA" id="ARBA00004286"/>
    </source>
</evidence>
<feature type="compositionally biased region" description="Basic and acidic residues" evidence="23">
    <location>
        <begin position="147"/>
        <end position="174"/>
    </location>
</feature>
<evidence type="ECO:0000256" key="19">
    <source>
        <dbReference type="ARBA" id="ARBA00023242"/>
    </source>
</evidence>
<evidence type="ECO:0000256" key="23">
    <source>
        <dbReference type="SAM" id="MobiDB-lite"/>
    </source>
</evidence>
<dbReference type="GO" id="GO:0003723">
    <property type="term" value="F:RNA binding"/>
    <property type="evidence" value="ECO:0007669"/>
    <property type="project" value="UniProtKB-UniRule"/>
</dbReference>
<evidence type="ECO:0000256" key="14">
    <source>
        <dbReference type="ARBA" id="ARBA00023015"/>
    </source>
</evidence>
<comment type="subunit">
    <text evidence="20">Component of the 17S U2 SnRNP complex, a ribonucleoprotein complex that contains small nuclear RNA (snRNA) U2 and a number of specific proteins. Within the 17S U2 SnRNP complex, interacts (via UHM region) directly with SF3B1. Component of a complex which is at least composed of HTATSF1/Tat-SF1, the P-TEFb complex components CDK9 and CCNT1, RNA polymerase II, SUPT5H, and NCL/nucleolin. Interacts with GTF2F2/RAP30 and POLR2A. Interacts with TCERG1/CA150. Interacts with (poly-ADP-ribosylated) RPA1; promoting HTATSF1 recruitment to DNA damage sites. Interacts (when phosphorylated) with TOPBP1; promoting recruitment of TOPBP1 to DNA damage sites during S-phase.</text>
</comment>
<proteinExistence type="inferred from homology"/>
<dbReference type="Proteomes" id="UP000594262">
    <property type="component" value="Unplaced"/>
</dbReference>
<evidence type="ECO:0000256" key="20">
    <source>
        <dbReference type="ARBA" id="ARBA00062124"/>
    </source>
</evidence>
<keyword evidence="10" id="KW-0227">DNA damage</keyword>
<dbReference type="Pfam" id="PF00076">
    <property type="entry name" value="RRM_1"/>
    <property type="match status" value="1"/>
</dbReference>
<dbReference type="InterPro" id="IPR034393">
    <property type="entry name" value="TatSF1-like"/>
</dbReference>
<feature type="region of interest" description="Disordered" evidence="23">
    <location>
        <begin position="1"/>
        <end position="75"/>
    </location>
</feature>
<evidence type="ECO:0000256" key="4">
    <source>
        <dbReference type="ARBA" id="ARBA00022454"/>
    </source>
</evidence>
<evidence type="ECO:0000256" key="1">
    <source>
        <dbReference type="ARBA" id="ARBA00004123"/>
    </source>
</evidence>
<keyword evidence="17" id="KW-0508">mRNA splicing</keyword>